<dbReference type="AlphaFoldDB" id="A0A388LLM7"/>
<dbReference type="EMBL" id="BFEA01000432">
    <property type="protein sequence ID" value="GBG83204.1"/>
    <property type="molecule type" value="Genomic_DNA"/>
</dbReference>
<keyword evidence="3" id="KW-1185">Reference proteome</keyword>
<feature type="region of interest" description="Disordered" evidence="1">
    <location>
        <begin position="139"/>
        <end position="163"/>
    </location>
</feature>
<comment type="caution">
    <text evidence="2">The sequence shown here is derived from an EMBL/GenBank/DDBJ whole genome shotgun (WGS) entry which is preliminary data.</text>
</comment>
<dbReference type="Gramene" id="GBG83204">
    <property type="protein sequence ID" value="GBG83204"/>
    <property type="gene ID" value="CBR_g36818"/>
</dbReference>
<name>A0A388LLM7_CHABU</name>
<evidence type="ECO:0000256" key="1">
    <source>
        <dbReference type="SAM" id="MobiDB-lite"/>
    </source>
</evidence>
<accession>A0A388LLM7</accession>
<proteinExistence type="predicted"/>
<organism evidence="2 3">
    <name type="scientific">Chara braunii</name>
    <name type="common">Braun's stonewort</name>
    <dbReference type="NCBI Taxonomy" id="69332"/>
    <lineage>
        <taxon>Eukaryota</taxon>
        <taxon>Viridiplantae</taxon>
        <taxon>Streptophyta</taxon>
        <taxon>Charophyceae</taxon>
        <taxon>Charales</taxon>
        <taxon>Characeae</taxon>
        <taxon>Chara</taxon>
    </lineage>
</organism>
<sequence>MSQSETGNPNGTLENKKILNKPRFYEIWLSANQSDYPHVFCKEVYTGQKTSRQTCHSQTFDAVAGNVTDNIDVGRGTTRAECIGTVSTRARVEEAGSQTTDIGEGGFKSSLGCSNSGELAGRNETQDAAVLVSPQGDLAAKGTSLERKTRDPENVQDMDLPGLSEAPSVAIGRMPLVACTSNHQIIPSNSGWNASHLAARGQDLMAGLRQHNMPSRGGICAEGLRLANTPVSGVAQSSRTCIFDGSDMDGLVVPESNTHREMGAPALESDQATPSVQGLVQGGRGGSTVTGKRFRAGSGRHRRMTKAVSEGRCEGLTNGRKKRRLTSNDTTRDINEAFAAIIRAATEQFAHAIARSDEMFLARQNEFHKAMLEQRREAMEMLAEQHRQDIIIMREMLEQNASRDTAFKEKLLAVLASLVGNGQVDEEKDEYM</sequence>
<reference evidence="2 3" key="1">
    <citation type="journal article" date="2018" name="Cell">
        <title>The Chara Genome: Secondary Complexity and Implications for Plant Terrestrialization.</title>
        <authorList>
            <person name="Nishiyama T."/>
            <person name="Sakayama H."/>
            <person name="Vries J.D."/>
            <person name="Buschmann H."/>
            <person name="Saint-Marcoux D."/>
            <person name="Ullrich K.K."/>
            <person name="Haas F.B."/>
            <person name="Vanderstraeten L."/>
            <person name="Becker D."/>
            <person name="Lang D."/>
            <person name="Vosolsobe S."/>
            <person name="Rombauts S."/>
            <person name="Wilhelmsson P.K.I."/>
            <person name="Janitza P."/>
            <person name="Kern R."/>
            <person name="Heyl A."/>
            <person name="Rumpler F."/>
            <person name="Villalobos L.I.A.C."/>
            <person name="Clay J.M."/>
            <person name="Skokan R."/>
            <person name="Toyoda A."/>
            <person name="Suzuki Y."/>
            <person name="Kagoshima H."/>
            <person name="Schijlen E."/>
            <person name="Tajeshwar N."/>
            <person name="Catarino B."/>
            <person name="Hetherington A.J."/>
            <person name="Saltykova A."/>
            <person name="Bonnot C."/>
            <person name="Breuninger H."/>
            <person name="Symeonidi A."/>
            <person name="Radhakrishnan G.V."/>
            <person name="Van Nieuwerburgh F."/>
            <person name="Deforce D."/>
            <person name="Chang C."/>
            <person name="Karol K.G."/>
            <person name="Hedrich R."/>
            <person name="Ulvskov P."/>
            <person name="Glockner G."/>
            <person name="Delwiche C.F."/>
            <person name="Petrasek J."/>
            <person name="Van de Peer Y."/>
            <person name="Friml J."/>
            <person name="Beilby M."/>
            <person name="Dolan L."/>
            <person name="Kohara Y."/>
            <person name="Sugano S."/>
            <person name="Fujiyama A."/>
            <person name="Delaux P.-M."/>
            <person name="Quint M."/>
            <person name="TheiBen G."/>
            <person name="Hagemann M."/>
            <person name="Harholt J."/>
            <person name="Dunand C."/>
            <person name="Zachgo S."/>
            <person name="Langdale J."/>
            <person name="Maumus F."/>
            <person name="Straeten D.V.D."/>
            <person name="Gould S.B."/>
            <person name="Rensing S.A."/>
        </authorList>
    </citation>
    <scope>NUCLEOTIDE SEQUENCE [LARGE SCALE GENOMIC DNA]</scope>
    <source>
        <strain evidence="2 3">S276</strain>
    </source>
</reference>
<evidence type="ECO:0000313" key="2">
    <source>
        <dbReference type="EMBL" id="GBG83204.1"/>
    </source>
</evidence>
<feature type="compositionally biased region" description="Basic and acidic residues" evidence="1">
    <location>
        <begin position="144"/>
        <end position="153"/>
    </location>
</feature>
<dbReference type="Proteomes" id="UP000265515">
    <property type="component" value="Unassembled WGS sequence"/>
</dbReference>
<protein>
    <submittedName>
        <fullName evidence="2">Uncharacterized protein</fullName>
    </submittedName>
</protein>
<feature type="region of interest" description="Disordered" evidence="1">
    <location>
        <begin position="279"/>
        <end position="302"/>
    </location>
</feature>
<gene>
    <name evidence="2" type="ORF">CBR_g36818</name>
</gene>
<evidence type="ECO:0000313" key="3">
    <source>
        <dbReference type="Proteomes" id="UP000265515"/>
    </source>
</evidence>
<feature type="compositionally biased region" description="Basic residues" evidence="1">
    <location>
        <begin position="292"/>
        <end position="302"/>
    </location>
</feature>